<protein>
    <submittedName>
        <fullName evidence="2">Uncharacterized protein</fullName>
    </submittedName>
</protein>
<accession>A0A8I5NHP3</accession>
<dbReference type="PRINTS" id="PR02045">
    <property type="entry name" value="F138DOMAIN"/>
</dbReference>
<proteinExistence type="predicted"/>
<sequence>MWCPARSELKTSRPEPQCSGHWPDWSLGELEFWTWVCLWGCTLWEPHTRWNLALSPRLECNGAILAHCSLHLPGSSDSRASASRVAGITGACYQARLIFFLFLVEAGFRHVGQAGLKLLTSGNLPALTSQSAGMTGVSHRTGLMKVKILRCDHPGSGWALNPVVFTRHRDTERRQPHGDRGRGWRDVATS</sequence>
<dbReference type="GeneTree" id="ENSGT01120000271815"/>
<dbReference type="PANTHER" id="PTHR12138">
    <property type="entry name" value="PRIMATE-EXPANDED PROTEIN FAMILY"/>
    <property type="match status" value="1"/>
</dbReference>
<keyword evidence="3" id="KW-1185">Reference proteome</keyword>
<dbReference type="PANTHER" id="PTHR12138:SF162">
    <property type="entry name" value="CHROMOSOME UNDETERMINED SCAFFOLD_275, WHOLE GENOME SHOTGUN SEQUENCE"/>
    <property type="match status" value="1"/>
</dbReference>
<reference evidence="2 3" key="1">
    <citation type="submission" date="2012-03" db="EMBL/GenBank/DDBJ databases">
        <title>Whole Genome Assembly of Papio anubis.</title>
        <authorList>
            <person name="Liu Y.L."/>
            <person name="Abraham K.A."/>
            <person name="Akbar H.A."/>
            <person name="Ali S.A."/>
            <person name="Anosike U.A."/>
            <person name="Aqrawi P.A."/>
            <person name="Arias F.A."/>
            <person name="Attaway T.A."/>
            <person name="Awwad R.A."/>
            <person name="Babu C.B."/>
            <person name="Bandaranaike D.B."/>
            <person name="Battles P.B."/>
            <person name="Bell A.B."/>
            <person name="Beltran B.B."/>
            <person name="Berhane-Mersha D.B."/>
            <person name="Bess C.B."/>
            <person name="Bickham C.B."/>
            <person name="Bolden T.B."/>
            <person name="Carter K.C."/>
            <person name="Chau D.C."/>
            <person name="Chavez A.C."/>
            <person name="Clerc-Blankenburg K.C."/>
            <person name="Coyle M.C."/>
            <person name="Dao M.D."/>
            <person name="Davila M.L.D."/>
            <person name="Davy-Carroll L.D."/>
            <person name="Denson S.D."/>
            <person name="Dinh H.D."/>
            <person name="Fernandez S.F."/>
            <person name="Fernando P.F."/>
            <person name="Forbes L.F."/>
            <person name="Francis C.F."/>
            <person name="Francisco L.F."/>
            <person name="Fu Q.F."/>
            <person name="Garcia-Iii R.G."/>
            <person name="Garrett T.G."/>
            <person name="Gross S.G."/>
            <person name="Gubbala S.G."/>
            <person name="Hirani K.H."/>
            <person name="Hogues M.H."/>
            <person name="Hollins B.H."/>
            <person name="Jackson L.J."/>
            <person name="Javaid M.J."/>
            <person name="Jhangiani S.J."/>
            <person name="Johnson A.J."/>
            <person name="Johnson B.J."/>
            <person name="Jones J.J."/>
            <person name="Joshi V.J."/>
            <person name="Kalu J.K."/>
            <person name="Khan N.K."/>
            <person name="Korchina V.K."/>
            <person name="Kovar C.K."/>
            <person name="Lago L.L."/>
            <person name="Lara F.L."/>
            <person name="Le T.-K.L."/>
            <person name="Lee S.L."/>
            <person name="Legall-Iii F.L."/>
            <person name="Lemon S.L."/>
            <person name="Liu J.L."/>
            <person name="Liu Y.-S.L."/>
            <person name="Liyanage D.L."/>
            <person name="Lopez J.L."/>
            <person name="Lorensuhewa L.L."/>
            <person name="Mata R.M."/>
            <person name="Mathew T.M."/>
            <person name="Mercado C.M."/>
            <person name="Mercado I.M."/>
            <person name="Morales K.M."/>
            <person name="Morgan M.M."/>
            <person name="Munidasa M.M."/>
            <person name="Ngo D.N."/>
            <person name="Nguyen L.N."/>
            <person name="Nguyen T.N."/>
            <person name="Nguyen N.N."/>
            <person name="Obregon M.O."/>
            <person name="Okwuonu G.O."/>
            <person name="Ongeri F.O."/>
            <person name="Onwere C.O."/>
            <person name="Osifeso I.O."/>
            <person name="Parra A.P."/>
            <person name="Patil S.P."/>
            <person name="Perez A.P."/>
            <person name="Perez Y.P."/>
            <person name="Pham C.P."/>
            <person name="Pu L.-L.P."/>
            <person name="Puazo M.P."/>
            <person name="Quiroz J.Q."/>
            <person name="Rouhana J.R."/>
            <person name="Ruiz M.R."/>
            <person name="Ruiz S.-J.R."/>
            <person name="Saada N.S."/>
            <person name="Santibanez J.S."/>
            <person name="Scheel M.S."/>
            <person name="Schneider B.S."/>
            <person name="Simmons D.S."/>
            <person name="Sisson I.S."/>
            <person name="Tang L.-Y.T."/>
            <person name="Thornton R.T."/>
            <person name="Tisius J.T."/>
            <person name="Toledanes G.T."/>
            <person name="Trejos Z.T."/>
            <person name="Usmani K.U."/>
            <person name="Varghese R.V."/>
            <person name="Vattathil S.V."/>
            <person name="Vee V.V."/>
            <person name="Walker D.W."/>
            <person name="Weissenberger G.W."/>
            <person name="White C.W."/>
            <person name="Williams A.W."/>
            <person name="Woodworth J.W."/>
            <person name="Wright R.W."/>
            <person name="Zhu Y.Z."/>
            <person name="Han Y.H."/>
            <person name="Newsham I.N."/>
            <person name="Nazareth L.N."/>
            <person name="Worley K.W."/>
            <person name="Muzny D.M."/>
            <person name="Rogers J.R."/>
            <person name="Gibbs R.G."/>
        </authorList>
    </citation>
    <scope>NUCLEOTIDE SEQUENCE [LARGE SCALE GENOMIC DNA]</scope>
</reference>
<organism evidence="2 3">
    <name type="scientific">Papio anubis</name>
    <name type="common">Olive baboon</name>
    <dbReference type="NCBI Taxonomy" id="9555"/>
    <lineage>
        <taxon>Eukaryota</taxon>
        <taxon>Metazoa</taxon>
        <taxon>Chordata</taxon>
        <taxon>Craniata</taxon>
        <taxon>Vertebrata</taxon>
        <taxon>Euteleostomi</taxon>
        <taxon>Mammalia</taxon>
        <taxon>Eutheria</taxon>
        <taxon>Euarchontoglires</taxon>
        <taxon>Primates</taxon>
        <taxon>Haplorrhini</taxon>
        <taxon>Catarrhini</taxon>
        <taxon>Cercopithecidae</taxon>
        <taxon>Cercopithecinae</taxon>
        <taxon>Papio</taxon>
    </lineage>
</organism>
<dbReference type="Ensembl" id="ENSPANT00000071129.1">
    <property type="protein sequence ID" value="ENSPANP00000047869.1"/>
    <property type="gene ID" value="ENSPANG00000040180.1"/>
</dbReference>
<reference evidence="2" key="2">
    <citation type="submission" date="2025-08" db="UniProtKB">
        <authorList>
            <consortium name="Ensembl"/>
        </authorList>
    </citation>
    <scope>IDENTIFICATION</scope>
</reference>
<reference evidence="2" key="3">
    <citation type="submission" date="2025-09" db="UniProtKB">
        <authorList>
            <consortium name="Ensembl"/>
        </authorList>
    </citation>
    <scope>IDENTIFICATION</scope>
</reference>
<name>A0A8I5NHP3_PAPAN</name>
<dbReference type="AlphaFoldDB" id="A0A8I5NHP3"/>
<evidence type="ECO:0000313" key="3">
    <source>
        <dbReference type="Proteomes" id="UP000028761"/>
    </source>
</evidence>
<evidence type="ECO:0000313" key="2">
    <source>
        <dbReference type="Ensembl" id="ENSPANP00000047869.1"/>
    </source>
</evidence>
<evidence type="ECO:0000256" key="1">
    <source>
        <dbReference type="SAM" id="MobiDB-lite"/>
    </source>
</evidence>
<feature type="region of interest" description="Disordered" evidence="1">
    <location>
        <begin position="169"/>
        <end position="190"/>
    </location>
</feature>
<dbReference type="Proteomes" id="UP000028761">
    <property type="component" value="Chromosome 4"/>
</dbReference>